<proteinExistence type="predicted"/>
<dbReference type="Proteomes" id="UP000033982">
    <property type="component" value="Unassembled WGS sequence"/>
</dbReference>
<dbReference type="EMBL" id="LCQN01000008">
    <property type="protein sequence ID" value="KKW17233.1"/>
    <property type="molecule type" value="Genomic_DNA"/>
</dbReference>
<sequence length="80" mass="9450">MMARGYDTSRLFREDTLLRIRHLEADIAERLKELGRLSRMAREQDERLKALKRRMTHSRTEDNTPTATRKTGLGLFRGFT</sequence>
<name>A0A0G1WEN7_9BACT</name>
<reference evidence="2 3" key="1">
    <citation type="journal article" date="2015" name="Nature">
        <title>rRNA introns, odd ribosomes, and small enigmatic genomes across a large radiation of phyla.</title>
        <authorList>
            <person name="Brown C.T."/>
            <person name="Hug L.A."/>
            <person name="Thomas B.C."/>
            <person name="Sharon I."/>
            <person name="Castelle C.J."/>
            <person name="Singh A."/>
            <person name="Wilkins M.J."/>
            <person name="Williams K.H."/>
            <person name="Banfield J.F."/>
        </authorList>
    </citation>
    <scope>NUCLEOTIDE SEQUENCE [LARGE SCALE GENOMIC DNA]</scope>
</reference>
<comment type="caution">
    <text evidence="2">The sequence shown here is derived from an EMBL/GenBank/DDBJ whole genome shotgun (WGS) entry which is preliminary data.</text>
</comment>
<dbReference type="AlphaFoldDB" id="A0A0G1WEN7"/>
<feature type="region of interest" description="Disordered" evidence="1">
    <location>
        <begin position="51"/>
        <end position="80"/>
    </location>
</feature>
<organism evidence="2 3">
    <name type="scientific">Candidatus Magasanikbacteria bacterium GW2011_GWA2_50_22</name>
    <dbReference type="NCBI Taxonomy" id="1619043"/>
    <lineage>
        <taxon>Bacteria</taxon>
        <taxon>Candidatus Magasanikiibacteriota</taxon>
    </lineage>
</organism>
<evidence type="ECO:0000313" key="2">
    <source>
        <dbReference type="EMBL" id="KKW17233.1"/>
    </source>
</evidence>
<accession>A0A0G1WEN7</accession>
<evidence type="ECO:0000256" key="1">
    <source>
        <dbReference type="SAM" id="MobiDB-lite"/>
    </source>
</evidence>
<evidence type="ECO:0000313" key="3">
    <source>
        <dbReference type="Proteomes" id="UP000033982"/>
    </source>
</evidence>
<gene>
    <name evidence="2" type="ORF">UY58_C0008G0009</name>
</gene>
<protein>
    <submittedName>
        <fullName evidence="2">Uncharacterized protein</fullName>
    </submittedName>
</protein>